<comment type="caution">
    <text evidence="1">The sequence shown here is derived from an EMBL/GenBank/DDBJ whole genome shotgun (WGS) entry which is preliminary data.</text>
</comment>
<evidence type="ECO:0000313" key="2">
    <source>
        <dbReference type="Proteomes" id="UP000324800"/>
    </source>
</evidence>
<accession>A0A5J4WNH0</accession>
<name>A0A5J4WNH0_9EUKA</name>
<gene>
    <name evidence="1" type="ORF">EZS28_007993</name>
</gene>
<dbReference type="EMBL" id="SNRW01001418">
    <property type="protein sequence ID" value="KAA6396484.1"/>
    <property type="molecule type" value="Genomic_DNA"/>
</dbReference>
<protein>
    <submittedName>
        <fullName evidence="1">Uncharacterized protein</fullName>
    </submittedName>
</protein>
<evidence type="ECO:0000313" key="1">
    <source>
        <dbReference type="EMBL" id="KAA6396484.1"/>
    </source>
</evidence>
<dbReference type="Proteomes" id="UP000324800">
    <property type="component" value="Unassembled WGS sequence"/>
</dbReference>
<reference evidence="1 2" key="1">
    <citation type="submission" date="2019-03" db="EMBL/GenBank/DDBJ databases">
        <title>Single cell metagenomics reveals metabolic interactions within the superorganism composed of flagellate Streblomastix strix and complex community of Bacteroidetes bacteria on its surface.</title>
        <authorList>
            <person name="Treitli S.C."/>
            <person name="Kolisko M."/>
            <person name="Husnik F."/>
            <person name="Keeling P."/>
            <person name="Hampl V."/>
        </authorList>
    </citation>
    <scope>NUCLEOTIDE SEQUENCE [LARGE SCALE GENOMIC DNA]</scope>
    <source>
        <strain evidence="1">ST1C</strain>
    </source>
</reference>
<dbReference type="AlphaFoldDB" id="A0A5J4WNH0"/>
<organism evidence="1 2">
    <name type="scientific">Streblomastix strix</name>
    <dbReference type="NCBI Taxonomy" id="222440"/>
    <lineage>
        <taxon>Eukaryota</taxon>
        <taxon>Metamonada</taxon>
        <taxon>Preaxostyla</taxon>
        <taxon>Oxymonadida</taxon>
        <taxon>Streblomastigidae</taxon>
        <taxon>Streblomastix</taxon>
    </lineage>
</organism>
<proteinExistence type="predicted"/>
<sequence length="136" mass="15348">MIESSLRDSQSTASEIELSDDNLEWGELQKITGWPKQYFKPPDFKFPPSTIKKDVRAVAPEQKNFPTAIPPQRWEGHNDEEDAVFVILDAVTSRSIHQIAETDAKDSLHVQAAREALVLNKFGKLLKATAFPLRAF</sequence>